<keyword evidence="1" id="KW-0472">Membrane</keyword>
<evidence type="ECO:0000256" key="1">
    <source>
        <dbReference type="SAM" id="Phobius"/>
    </source>
</evidence>
<protein>
    <recommendedName>
        <fullName evidence="2">Zinc-ribbon domain-containing protein</fullName>
    </recommendedName>
</protein>
<dbReference type="OrthoDB" id="2652394at2"/>
<organism evidence="3 4">
    <name type="scientific">Paenibacillus typhae</name>
    <dbReference type="NCBI Taxonomy" id="1174501"/>
    <lineage>
        <taxon>Bacteria</taxon>
        <taxon>Bacillati</taxon>
        <taxon>Bacillota</taxon>
        <taxon>Bacilli</taxon>
        <taxon>Bacillales</taxon>
        <taxon>Paenibacillaceae</taxon>
        <taxon>Paenibacillus</taxon>
    </lineage>
</organism>
<evidence type="ECO:0000313" key="3">
    <source>
        <dbReference type="EMBL" id="SDI69031.1"/>
    </source>
</evidence>
<dbReference type="RefSeq" id="WP_090713791.1">
    <property type="nucleotide sequence ID" value="NZ_CBCSKY010000034.1"/>
</dbReference>
<sequence length="240" mass="27294">MEYCRNCGNAVIEGSKFCNACGEAIQNVNTAPDNSQIDNGNVSATTYTKSDDNKKIIRFLKSKWVISIVVLLILGFGSLYVYNRYFTLEGEAKSVVANYIKAIQNGDATYDFRSSDVADFYNITDYKFIKASKAKVDTVIHLDRDDWDKDFFVGRTIEKTYEKEKEYYRHAYEAAGVGGKVIAEDDDTMTIKTGMQHDELTLLYDLQAINGIGENVMKRVYFTLENDDYGKDMKITKVTY</sequence>
<name>A0A1G8MM32_9BACL</name>
<keyword evidence="1" id="KW-0812">Transmembrane</keyword>
<evidence type="ECO:0000259" key="2">
    <source>
        <dbReference type="Pfam" id="PF13240"/>
    </source>
</evidence>
<keyword evidence="1" id="KW-1133">Transmembrane helix</keyword>
<evidence type="ECO:0000313" key="4">
    <source>
        <dbReference type="Proteomes" id="UP000199050"/>
    </source>
</evidence>
<accession>A0A1G8MM32</accession>
<dbReference type="Pfam" id="PF13240">
    <property type="entry name" value="Zn_Ribbon_1"/>
    <property type="match status" value="1"/>
</dbReference>
<dbReference type="AlphaFoldDB" id="A0A1G8MM32"/>
<keyword evidence="4" id="KW-1185">Reference proteome</keyword>
<gene>
    <name evidence="3" type="ORF">SAMN05216192_107153</name>
</gene>
<feature type="domain" description="Zinc-ribbon" evidence="2">
    <location>
        <begin position="3"/>
        <end position="23"/>
    </location>
</feature>
<reference evidence="4" key="1">
    <citation type="submission" date="2016-10" db="EMBL/GenBank/DDBJ databases">
        <authorList>
            <person name="Varghese N."/>
            <person name="Submissions S."/>
        </authorList>
    </citation>
    <scope>NUCLEOTIDE SEQUENCE [LARGE SCALE GENOMIC DNA]</scope>
    <source>
        <strain evidence="4">CGMCC 1.11012</strain>
    </source>
</reference>
<dbReference type="Proteomes" id="UP000199050">
    <property type="component" value="Unassembled WGS sequence"/>
</dbReference>
<dbReference type="InterPro" id="IPR026870">
    <property type="entry name" value="Zinc_ribbon_dom"/>
</dbReference>
<dbReference type="STRING" id="1174501.SAMN05216192_107153"/>
<dbReference type="EMBL" id="FNDX01000007">
    <property type="protein sequence ID" value="SDI69031.1"/>
    <property type="molecule type" value="Genomic_DNA"/>
</dbReference>
<proteinExistence type="predicted"/>
<feature type="transmembrane region" description="Helical" evidence="1">
    <location>
        <begin position="64"/>
        <end position="82"/>
    </location>
</feature>